<proteinExistence type="predicted"/>
<accession>A0A8S5LVI4</accession>
<evidence type="ECO:0000313" key="2">
    <source>
        <dbReference type="EMBL" id="DAD73988.1"/>
    </source>
</evidence>
<evidence type="ECO:0000256" key="1">
    <source>
        <dbReference type="SAM" id="Phobius"/>
    </source>
</evidence>
<keyword evidence="1" id="KW-0812">Transmembrane</keyword>
<feature type="transmembrane region" description="Helical" evidence="1">
    <location>
        <begin position="6"/>
        <end position="25"/>
    </location>
</feature>
<dbReference type="EMBL" id="BK014749">
    <property type="protein sequence ID" value="DAD73988.1"/>
    <property type="molecule type" value="Genomic_DNA"/>
</dbReference>
<keyword evidence="1" id="KW-1133">Transmembrane helix</keyword>
<keyword evidence="1" id="KW-0472">Membrane</keyword>
<name>A0A8S5LVI4_9CAUD</name>
<reference evidence="2" key="1">
    <citation type="journal article" date="2021" name="Proc. Natl. Acad. Sci. U.S.A.">
        <title>A Catalog of Tens of Thousands of Viruses from Human Metagenomes Reveals Hidden Associations with Chronic Diseases.</title>
        <authorList>
            <person name="Tisza M.J."/>
            <person name="Buck C.B."/>
        </authorList>
    </citation>
    <scope>NUCLEOTIDE SEQUENCE</scope>
    <source>
        <strain evidence="2">Ctc5632</strain>
    </source>
</reference>
<organism evidence="2">
    <name type="scientific">Podoviridae sp. ctc5632</name>
    <dbReference type="NCBI Taxonomy" id="2826565"/>
    <lineage>
        <taxon>Viruses</taxon>
        <taxon>Duplodnaviria</taxon>
        <taxon>Heunggongvirae</taxon>
        <taxon>Uroviricota</taxon>
        <taxon>Caudoviricetes</taxon>
    </lineage>
</organism>
<sequence length="29" mass="3482">MILSLGMAASVFSFCVIFWLLYNSWHWRC</sequence>
<protein>
    <submittedName>
        <fullName evidence="2">Uncharacterized protein</fullName>
    </submittedName>
</protein>